<proteinExistence type="predicted"/>
<feature type="transmembrane region" description="Helical" evidence="1">
    <location>
        <begin position="20"/>
        <end position="40"/>
    </location>
</feature>
<organism evidence="2 3">
    <name type="scientific">Paenibacillus graminis</name>
    <dbReference type="NCBI Taxonomy" id="189425"/>
    <lineage>
        <taxon>Bacteria</taxon>
        <taxon>Bacillati</taxon>
        <taxon>Bacillota</taxon>
        <taxon>Bacilli</taxon>
        <taxon>Bacillales</taxon>
        <taxon>Paenibacillaceae</taxon>
        <taxon>Paenibacillus</taxon>
    </lineage>
</organism>
<keyword evidence="1" id="KW-1133">Transmembrane helix</keyword>
<keyword evidence="1" id="KW-0472">Membrane</keyword>
<dbReference type="HOGENOM" id="CLU_086622_5_1_9"/>
<protein>
    <submittedName>
        <fullName evidence="2">ABC transporter permease</fullName>
    </submittedName>
</protein>
<sequence>MMWRALRAEGMRLKPAARWLPVISSGLFIAFMALEWYLYFKGPAGVYSVFNVMYMFLGFVMLLNTALFAGMITGLEHESNSWKQLLTLPVSRAVFYWAKALWVLILLLCTVLLIIAGLSLLWICYTSEPLPFQFLIKQIVYSFLASTAVLGLQMWLSIQFPNQAIPMSIGLLGAVSGLFIARDSGAALWTWLWPWAYPTLSSPFMAHPGRWIGISAGLGTVLLAAGALHFKNKQF</sequence>
<gene>
    <name evidence="2" type="ORF">PGRAT_04380</name>
</gene>
<dbReference type="STRING" id="189425.PGRAT_04380"/>
<keyword evidence="1" id="KW-0812">Transmembrane</keyword>
<dbReference type="eggNOG" id="COG4200">
    <property type="taxonomic scope" value="Bacteria"/>
</dbReference>
<feature type="transmembrane region" description="Helical" evidence="1">
    <location>
        <begin position="135"/>
        <end position="156"/>
    </location>
</feature>
<evidence type="ECO:0000313" key="2">
    <source>
        <dbReference type="EMBL" id="AIQ66966.1"/>
    </source>
</evidence>
<keyword evidence="3" id="KW-1185">Reference proteome</keyword>
<feature type="transmembrane region" description="Helical" evidence="1">
    <location>
        <begin position="96"/>
        <end position="123"/>
    </location>
</feature>
<dbReference type="AlphaFoldDB" id="A0A089LZN3"/>
<evidence type="ECO:0000313" key="3">
    <source>
        <dbReference type="Proteomes" id="UP000029500"/>
    </source>
</evidence>
<dbReference type="CDD" id="cd21809">
    <property type="entry name" value="ABC-2_lan_permease-like"/>
    <property type="match status" value="1"/>
</dbReference>
<accession>A0A089LZN3</accession>
<feature type="transmembrane region" description="Helical" evidence="1">
    <location>
        <begin position="52"/>
        <end position="75"/>
    </location>
</feature>
<dbReference type="Pfam" id="PF12730">
    <property type="entry name" value="ABC2_membrane_4"/>
    <property type="match status" value="1"/>
</dbReference>
<dbReference type="RefSeq" id="WP_025703775.1">
    <property type="nucleotide sequence ID" value="NZ_CP009287.1"/>
</dbReference>
<feature type="transmembrane region" description="Helical" evidence="1">
    <location>
        <begin position="168"/>
        <end position="191"/>
    </location>
</feature>
<name>A0A089LZN3_9BACL</name>
<dbReference type="EMBL" id="CP009287">
    <property type="protein sequence ID" value="AIQ66966.1"/>
    <property type="molecule type" value="Genomic_DNA"/>
</dbReference>
<dbReference type="OrthoDB" id="3190532at2"/>
<dbReference type="KEGG" id="pgm:PGRAT_04380"/>
<dbReference type="Proteomes" id="UP000029500">
    <property type="component" value="Chromosome"/>
</dbReference>
<evidence type="ECO:0000256" key="1">
    <source>
        <dbReference type="SAM" id="Phobius"/>
    </source>
</evidence>
<feature type="transmembrane region" description="Helical" evidence="1">
    <location>
        <begin position="211"/>
        <end position="230"/>
    </location>
</feature>
<reference evidence="2 3" key="1">
    <citation type="submission" date="2014-08" db="EMBL/GenBank/DDBJ databases">
        <title>Comparative genomics of the Paenibacillus odorifer group.</title>
        <authorList>
            <person name="den Bakker H.C."/>
            <person name="Tsai Y.-C."/>
            <person name="Martin N."/>
            <person name="Korlach J."/>
            <person name="Wiedmann M."/>
        </authorList>
    </citation>
    <scope>NUCLEOTIDE SEQUENCE [LARGE SCALE GENOMIC DNA]</scope>
    <source>
        <strain evidence="2 3">DSM 15220</strain>
    </source>
</reference>